<protein>
    <submittedName>
        <fullName evidence="2">Uncharacterized protein</fullName>
    </submittedName>
</protein>
<reference evidence="2" key="2">
    <citation type="submission" date="2020-05" db="UniProtKB">
        <authorList>
            <consortium name="EnsemblMetazoa"/>
        </authorList>
    </citation>
    <scope>IDENTIFICATION</scope>
    <source>
        <strain evidence="2">MINIMUS1</strain>
    </source>
</reference>
<evidence type="ECO:0000313" key="2">
    <source>
        <dbReference type="EnsemblMetazoa" id="AMIN005620-PA"/>
    </source>
</evidence>
<keyword evidence="3" id="KW-1185">Reference proteome</keyword>
<dbReference type="AlphaFoldDB" id="A0A182W5K4"/>
<organism evidence="2 3">
    <name type="scientific">Anopheles minimus</name>
    <dbReference type="NCBI Taxonomy" id="112268"/>
    <lineage>
        <taxon>Eukaryota</taxon>
        <taxon>Metazoa</taxon>
        <taxon>Ecdysozoa</taxon>
        <taxon>Arthropoda</taxon>
        <taxon>Hexapoda</taxon>
        <taxon>Insecta</taxon>
        <taxon>Pterygota</taxon>
        <taxon>Neoptera</taxon>
        <taxon>Endopterygota</taxon>
        <taxon>Diptera</taxon>
        <taxon>Nematocera</taxon>
        <taxon>Culicoidea</taxon>
        <taxon>Culicidae</taxon>
        <taxon>Anophelinae</taxon>
        <taxon>Anopheles</taxon>
    </lineage>
</organism>
<dbReference type="VEuPathDB" id="VectorBase:AMIN005620"/>
<dbReference type="EnsemblMetazoa" id="AMIN005620-RA">
    <property type="protein sequence ID" value="AMIN005620-PA"/>
    <property type="gene ID" value="AMIN005620"/>
</dbReference>
<name>A0A182W5K4_9DIPT</name>
<evidence type="ECO:0000256" key="1">
    <source>
        <dbReference type="SAM" id="MobiDB-lite"/>
    </source>
</evidence>
<sequence length="164" mass="18213">MYRHRLSATELSGRSSPVRRDRRAAEPPIRWRATVSSSSSPKNTDGRLWPLVERALMRSFFAAGSSSLPAAGDTLIFRPPLESAAERRDRLFVLTVGDSGESSGCPRFRFMLVTLAARRLFAAAPVRLPSARIVVPFDSVAFRRFRRSSRSSYESSASASASYR</sequence>
<feature type="region of interest" description="Disordered" evidence="1">
    <location>
        <begin position="1"/>
        <end position="26"/>
    </location>
</feature>
<proteinExistence type="predicted"/>
<evidence type="ECO:0000313" key="3">
    <source>
        <dbReference type="Proteomes" id="UP000075920"/>
    </source>
</evidence>
<dbReference type="Proteomes" id="UP000075920">
    <property type="component" value="Unassembled WGS sequence"/>
</dbReference>
<accession>A0A182W5K4</accession>
<reference evidence="3" key="1">
    <citation type="submission" date="2013-03" db="EMBL/GenBank/DDBJ databases">
        <title>The Genome Sequence of Anopheles minimus MINIMUS1.</title>
        <authorList>
            <consortium name="The Broad Institute Genomics Platform"/>
            <person name="Neafsey D.E."/>
            <person name="Walton C."/>
            <person name="Walker B."/>
            <person name="Young S.K."/>
            <person name="Zeng Q."/>
            <person name="Gargeya S."/>
            <person name="Fitzgerald M."/>
            <person name="Haas B."/>
            <person name="Abouelleil A."/>
            <person name="Allen A.W."/>
            <person name="Alvarado L."/>
            <person name="Arachchi H.M."/>
            <person name="Berlin A.M."/>
            <person name="Chapman S.B."/>
            <person name="Gainer-Dewar J."/>
            <person name="Goldberg J."/>
            <person name="Griggs A."/>
            <person name="Gujja S."/>
            <person name="Hansen M."/>
            <person name="Howarth C."/>
            <person name="Imamovic A."/>
            <person name="Ireland A."/>
            <person name="Larimer J."/>
            <person name="McCowan C."/>
            <person name="Murphy C."/>
            <person name="Pearson M."/>
            <person name="Poon T.W."/>
            <person name="Priest M."/>
            <person name="Roberts A."/>
            <person name="Saif S."/>
            <person name="Shea T."/>
            <person name="Sisk P."/>
            <person name="Sykes S."/>
            <person name="Wortman J."/>
            <person name="Nusbaum C."/>
            <person name="Birren B."/>
        </authorList>
    </citation>
    <scope>NUCLEOTIDE SEQUENCE [LARGE SCALE GENOMIC DNA]</scope>
    <source>
        <strain evidence="3">MINIMUS1</strain>
    </source>
</reference>